<dbReference type="PRINTS" id="PR00032">
    <property type="entry name" value="HTHARAC"/>
</dbReference>
<gene>
    <name evidence="5" type="ORF">ACFQ0F_00200</name>
</gene>
<dbReference type="PANTHER" id="PTHR47894">
    <property type="entry name" value="HTH-TYPE TRANSCRIPTIONAL REGULATOR GADX"/>
    <property type="match status" value="1"/>
</dbReference>
<dbReference type="Pfam" id="PF12833">
    <property type="entry name" value="HTH_18"/>
    <property type="match status" value="1"/>
</dbReference>
<keyword evidence="6" id="KW-1185">Reference proteome</keyword>
<proteinExistence type="predicted"/>
<sequence>MTSGVYILGSLAKMVLSYLDKERIAAPKLRAELAKRGPFELVPIEDWWRWHDRVQEESFQPALGLHIGRCVQLHHLGLLGYLMGTCQTCGHALEAFQKFQPLIHNLNPSLVNIRGNYICITWDDRYGTSTLISNEVLASSFLTNLRTLTGLPDINFHKLSFPGPPPKHYEIYRTLWGCVVDFDAPSMSFELSVAYLLLPIPSYDENLKLILEKQAESLIEQHPRPDPFISELHELIIPAIKRGEVSADRLAGEIGMSLRSFYRALDKRGITFRDLLRTIRYQLAKQHLNNRRIELVDVASLLGYSDQSAFTRAFKSWHGATPRQYRLNSQGASEQANI</sequence>
<evidence type="ECO:0000313" key="5">
    <source>
        <dbReference type="EMBL" id="MFD0948827.1"/>
    </source>
</evidence>
<dbReference type="RefSeq" id="WP_379067766.1">
    <property type="nucleotide sequence ID" value="NZ_JBHTIT010000001.1"/>
</dbReference>
<dbReference type="Gene3D" id="1.10.10.60">
    <property type="entry name" value="Homeodomain-like"/>
    <property type="match status" value="1"/>
</dbReference>
<evidence type="ECO:0000256" key="3">
    <source>
        <dbReference type="ARBA" id="ARBA00023163"/>
    </source>
</evidence>
<dbReference type="Proteomes" id="UP001597044">
    <property type="component" value="Unassembled WGS sequence"/>
</dbReference>
<dbReference type="EMBL" id="JBHTIT010000001">
    <property type="protein sequence ID" value="MFD0948827.1"/>
    <property type="molecule type" value="Genomic_DNA"/>
</dbReference>
<dbReference type="SUPFAM" id="SSF46689">
    <property type="entry name" value="Homeodomain-like"/>
    <property type="match status" value="1"/>
</dbReference>
<dbReference type="InterPro" id="IPR009057">
    <property type="entry name" value="Homeodomain-like_sf"/>
</dbReference>
<name>A0ABW3HDB4_9GAMM</name>
<reference evidence="6" key="1">
    <citation type="journal article" date="2019" name="Int. J. Syst. Evol. Microbiol.">
        <title>The Global Catalogue of Microorganisms (GCM) 10K type strain sequencing project: providing services to taxonomists for standard genome sequencing and annotation.</title>
        <authorList>
            <consortium name="The Broad Institute Genomics Platform"/>
            <consortium name="The Broad Institute Genome Sequencing Center for Infectious Disease"/>
            <person name="Wu L."/>
            <person name="Ma J."/>
        </authorList>
    </citation>
    <scope>NUCLEOTIDE SEQUENCE [LARGE SCALE GENOMIC DNA]</scope>
    <source>
        <strain evidence="6">CCUG 63419</strain>
    </source>
</reference>
<dbReference type="PROSITE" id="PS01124">
    <property type="entry name" value="HTH_ARAC_FAMILY_2"/>
    <property type="match status" value="1"/>
</dbReference>
<dbReference type="InterPro" id="IPR018060">
    <property type="entry name" value="HTH_AraC"/>
</dbReference>
<dbReference type="InterPro" id="IPR032687">
    <property type="entry name" value="AraC-type_N"/>
</dbReference>
<accession>A0ABW3HDB4</accession>
<protein>
    <submittedName>
        <fullName evidence="5">Helix-turn-helix domain-containing protein</fullName>
    </submittedName>
</protein>
<keyword evidence="3" id="KW-0804">Transcription</keyword>
<evidence type="ECO:0000259" key="4">
    <source>
        <dbReference type="PROSITE" id="PS01124"/>
    </source>
</evidence>
<dbReference type="SMART" id="SM00342">
    <property type="entry name" value="HTH_ARAC"/>
    <property type="match status" value="1"/>
</dbReference>
<comment type="caution">
    <text evidence="5">The sequence shown here is derived from an EMBL/GenBank/DDBJ whole genome shotgun (WGS) entry which is preliminary data.</text>
</comment>
<dbReference type="PANTHER" id="PTHR47894:SF1">
    <property type="entry name" value="HTH-TYPE TRANSCRIPTIONAL REGULATOR VQSM"/>
    <property type="match status" value="1"/>
</dbReference>
<organism evidence="5 6">
    <name type="scientific">Paraperlucidibaca wandonensis</name>
    <dbReference type="NCBI Taxonomy" id="1268273"/>
    <lineage>
        <taxon>Bacteria</taxon>
        <taxon>Pseudomonadati</taxon>
        <taxon>Pseudomonadota</taxon>
        <taxon>Gammaproteobacteria</taxon>
        <taxon>Moraxellales</taxon>
        <taxon>Moraxellaceae</taxon>
        <taxon>Paraperlucidibaca</taxon>
    </lineage>
</organism>
<evidence type="ECO:0000313" key="6">
    <source>
        <dbReference type="Proteomes" id="UP001597044"/>
    </source>
</evidence>
<feature type="domain" description="HTH araC/xylS-type" evidence="4">
    <location>
        <begin position="230"/>
        <end position="328"/>
    </location>
</feature>
<keyword evidence="1" id="KW-0805">Transcription regulation</keyword>
<evidence type="ECO:0000256" key="2">
    <source>
        <dbReference type="ARBA" id="ARBA00023125"/>
    </source>
</evidence>
<evidence type="ECO:0000256" key="1">
    <source>
        <dbReference type="ARBA" id="ARBA00023015"/>
    </source>
</evidence>
<dbReference type="InterPro" id="IPR020449">
    <property type="entry name" value="Tscrpt_reg_AraC-type_HTH"/>
</dbReference>
<keyword evidence="2" id="KW-0238">DNA-binding</keyword>
<dbReference type="Pfam" id="PF12625">
    <property type="entry name" value="Arabinose_bd"/>
    <property type="match status" value="1"/>
</dbReference>